<organism evidence="17 18">
    <name type="scientific">Pigmentiphaga aceris</name>
    <dbReference type="NCBI Taxonomy" id="1940612"/>
    <lineage>
        <taxon>Bacteria</taxon>
        <taxon>Pseudomonadati</taxon>
        <taxon>Pseudomonadota</taxon>
        <taxon>Betaproteobacteria</taxon>
        <taxon>Burkholderiales</taxon>
        <taxon>Alcaligenaceae</taxon>
        <taxon>Pigmentiphaga</taxon>
    </lineage>
</organism>
<dbReference type="CDD" id="cd00211">
    <property type="entry name" value="PTS_IIA_fru"/>
    <property type="match status" value="1"/>
</dbReference>
<dbReference type="InterPro" id="IPR008731">
    <property type="entry name" value="PTS_EIN"/>
</dbReference>
<dbReference type="InterPro" id="IPR050499">
    <property type="entry name" value="PEP-utilizing_PTS_enzyme"/>
</dbReference>
<name>A0A5C0AUH0_9BURK</name>
<dbReference type="PANTHER" id="PTHR46244">
    <property type="entry name" value="PHOSPHOENOLPYRUVATE-PROTEIN PHOSPHOTRANSFERASE"/>
    <property type="match status" value="1"/>
</dbReference>
<evidence type="ECO:0000256" key="5">
    <source>
        <dbReference type="ARBA" id="ARBA00012232"/>
    </source>
</evidence>
<dbReference type="NCBIfam" id="NF008319">
    <property type="entry name" value="PRK11109.1"/>
    <property type="match status" value="1"/>
</dbReference>
<dbReference type="GO" id="GO:0009401">
    <property type="term" value="P:phosphoenolpyruvate-dependent sugar phosphotransferase system"/>
    <property type="evidence" value="ECO:0007669"/>
    <property type="project" value="UniProtKB-KW"/>
</dbReference>
<dbReference type="Gene3D" id="3.40.930.10">
    <property type="entry name" value="Mannitol-specific EII, Chain A"/>
    <property type="match status" value="1"/>
</dbReference>
<dbReference type="InterPro" id="IPR036618">
    <property type="entry name" value="PtsI_HPr-bd_sf"/>
</dbReference>
<comment type="subcellular location">
    <subcellularLocation>
        <location evidence="3">Cytoplasm</location>
    </subcellularLocation>
</comment>
<evidence type="ECO:0000259" key="16">
    <source>
        <dbReference type="PROSITE" id="PS51350"/>
    </source>
</evidence>
<evidence type="ECO:0000256" key="10">
    <source>
        <dbReference type="ARBA" id="ARBA00022679"/>
    </source>
</evidence>
<dbReference type="InterPro" id="IPR035895">
    <property type="entry name" value="HPr-like_sf"/>
</dbReference>
<evidence type="ECO:0000256" key="8">
    <source>
        <dbReference type="ARBA" id="ARBA00022553"/>
    </source>
</evidence>
<evidence type="ECO:0000256" key="7">
    <source>
        <dbReference type="ARBA" id="ARBA00022490"/>
    </source>
</evidence>
<keyword evidence="10 17" id="KW-0808">Transferase</keyword>
<comment type="similarity">
    <text evidence="4">Belongs to the PEP-utilizing enzyme family.</text>
</comment>
<evidence type="ECO:0000256" key="6">
    <source>
        <dbReference type="ARBA" id="ARBA00022448"/>
    </source>
</evidence>
<keyword evidence="13" id="KW-0418">Kinase</keyword>
<protein>
    <recommendedName>
        <fullName evidence="5">phosphoenolpyruvate--protein phosphotransferase</fullName>
        <ecNumber evidence="5">2.7.3.9</ecNumber>
    </recommendedName>
</protein>
<evidence type="ECO:0000256" key="14">
    <source>
        <dbReference type="ARBA" id="ARBA00022842"/>
    </source>
</evidence>
<proteinExistence type="inferred from homology"/>
<dbReference type="Pfam" id="PF02896">
    <property type="entry name" value="PEP-utilizers_C"/>
    <property type="match status" value="1"/>
</dbReference>
<evidence type="ECO:0000256" key="2">
    <source>
        <dbReference type="ARBA" id="ARBA00001946"/>
    </source>
</evidence>
<evidence type="ECO:0000256" key="3">
    <source>
        <dbReference type="ARBA" id="ARBA00004496"/>
    </source>
</evidence>
<dbReference type="SUPFAM" id="SSF55804">
    <property type="entry name" value="Phoshotransferase/anion transport protein"/>
    <property type="match status" value="2"/>
</dbReference>
<dbReference type="EMBL" id="CP043046">
    <property type="protein sequence ID" value="QEI06069.1"/>
    <property type="molecule type" value="Genomic_DNA"/>
</dbReference>
<dbReference type="NCBIfam" id="TIGR01417">
    <property type="entry name" value="PTS_I_fam"/>
    <property type="match status" value="1"/>
</dbReference>
<dbReference type="PRINTS" id="PR01736">
    <property type="entry name" value="PHPHTRNFRASE"/>
</dbReference>
<dbReference type="SUPFAM" id="SSF55594">
    <property type="entry name" value="HPr-like"/>
    <property type="match status" value="1"/>
</dbReference>
<dbReference type="InterPro" id="IPR008279">
    <property type="entry name" value="PEP-util_enz_mobile_dom"/>
</dbReference>
<keyword evidence="7" id="KW-0963">Cytoplasm</keyword>
<evidence type="ECO:0000256" key="4">
    <source>
        <dbReference type="ARBA" id="ARBA00007837"/>
    </source>
</evidence>
<dbReference type="PROSITE" id="PS51350">
    <property type="entry name" value="PTS_HPR_DOM"/>
    <property type="match status" value="1"/>
</dbReference>
<evidence type="ECO:0000256" key="13">
    <source>
        <dbReference type="ARBA" id="ARBA00022777"/>
    </source>
</evidence>
<evidence type="ECO:0000256" key="12">
    <source>
        <dbReference type="ARBA" id="ARBA00022723"/>
    </source>
</evidence>
<dbReference type="GO" id="GO:0046872">
    <property type="term" value="F:metal ion binding"/>
    <property type="evidence" value="ECO:0007669"/>
    <property type="project" value="UniProtKB-KW"/>
</dbReference>
<dbReference type="CDD" id="cd00367">
    <property type="entry name" value="PTS-HPr_like"/>
    <property type="match status" value="1"/>
</dbReference>
<dbReference type="PROSITE" id="PS00370">
    <property type="entry name" value="PEP_ENZYMES_PHOS_SITE"/>
    <property type="match status" value="1"/>
</dbReference>
<dbReference type="Gene3D" id="1.10.274.10">
    <property type="entry name" value="PtsI, HPr-binding domain"/>
    <property type="match status" value="1"/>
</dbReference>
<keyword evidence="17" id="KW-0670">Pyruvate</keyword>
<dbReference type="PROSITE" id="PS00372">
    <property type="entry name" value="PTS_EIIA_TYPE_2_HIS"/>
    <property type="match status" value="1"/>
</dbReference>
<dbReference type="PANTHER" id="PTHR46244:SF6">
    <property type="entry name" value="PHOSPHOENOLPYRUVATE-PROTEIN PHOSPHOTRANSFERASE"/>
    <property type="match status" value="1"/>
</dbReference>
<dbReference type="Pfam" id="PF00359">
    <property type="entry name" value="PTS_EIIA_2"/>
    <property type="match status" value="1"/>
</dbReference>
<reference evidence="17 18" key="1">
    <citation type="submission" date="2019-08" db="EMBL/GenBank/DDBJ databases">
        <title>Amphibian skin-associated Pigmentiphaga: genome sequence and occurrence across geography and hosts.</title>
        <authorList>
            <person name="Bletz M.C."/>
            <person name="Bunk B."/>
            <person name="Sproeer C."/>
            <person name="Biwer P."/>
            <person name="Reiter S."/>
            <person name="Rabemananjara F.C.E."/>
            <person name="Schulz S."/>
            <person name="Overmann J."/>
            <person name="Vences M."/>
        </authorList>
    </citation>
    <scope>NUCLEOTIDE SEQUENCE [LARGE SCALE GENOMIC DNA]</scope>
    <source>
        <strain evidence="17 18">Mada1488</strain>
    </source>
</reference>
<dbReference type="GO" id="GO:0005737">
    <property type="term" value="C:cytoplasm"/>
    <property type="evidence" value="ECO:0007669"/>
    <property type="project" value="UniProtKB-SubCell"/>
</dbReference>
<dbReference type="Pfam" id="PF05524">
    <property type="entry name" value="PEP-utilisers_N"/>
    <property type="match status" value="1"/>
</dbReference>
<dbReference type="SUPFAM" id="SSF52009">
    <property type="entry name" value="Phosphohistidine domain"/>
    <property type="match status" value="1"/>
</dbReference>
<dbReference type="Gene3D" id="3.50.30.10">
    <property type="entry name" value="Phosphohistidine domain"/>
    <property type="match status" value="1"/>
</dbReference>
<evidence type="ECO:0000256" key="1">
    <source>
        <dbReference type="ARBA" id="ARBA00000683"/>
    </source>
</evidence>
<keyword evidence="14" id="KW-0460">Magnesium</keyword>
<dbReference type="PROSITE" id="PS51094">
    <property type="entry name" value="PTS_EIIA_TYPE_2"/>
    <property type="match status" value="1"/>
</dbReference>
<keyword evidence="18" id="KW-1185">Reference proteome</keyword>
<dbReference type="EC" id="2.7.3.9" evidence="5"/>
<dbReference type="InterPro" id="IPR040442">
    <property type="entry name" value="Pyrv_kinase-like_dom_sf"/>
</dbReference>
<dbReference type="InterPro" id="IPR000121">
    <property type="entry name" value="PEP_util_C"/>
</dbReference>
<evidence type="ECO:0000256" key="11">
    <source>
        <dbReference type="ARBA" id="ARBA00022683"/>
    </source>
</evidence>
<feature type="domain" description="PTS EIIA type-2" evidence="15">
    <location>
        <begin position="2"/>
        <end position="142"/>
    </location>
</feature>
<comment type="catalytic activity">
    <reaction evidence="1">
        <text>L-histidyl-[protein] + phosphoenolpyruvate = N(pros)-phospho-L-histidyl-[protein] + pyruvate</text>
        <dbReference type="Rhea" id="RHEA:23880"/>
        <dbReference type="Rhea" id="RHEA-COMP:9745"/>
        <dbReference type="Rhea" id="RHEA-COMP:9746"/>
        <dbReference type="ChEBI" id="CHEBI:15361"/>
        <dbReference type="ChEBI" id="CHEBI:29979"/>
        <dbReference type="ChEBI" id="CHEBI:58702"/>
        <dbReference type="ChEBI" id="CHEBI:64837"/>
        <dbReference type="EC" id="2.7.3.9"/>
    </reaction>
</comment>
<evidence type="ECO:0000313" key="18">
    <source>
        <dbReference type="Proteomes" id="UP000325161"/>
    </source>
</evidence>
<dbReference type="RefSeq" id="WP_148814452.1">
    <property type="nucleotide sequence ID" value="NZ_CP043046.1"/>
</dbReference>
<dbReference type="Gene3D" id="3.20.20.60">
    <property type="entry name" value="Phosphoenolpyruvate-binding domains"/>
    <property type="match status" value="1"/>
</dbReference>
<dbReference type="InterPro" id="IPR006318">
    <property type="entry name" value="PTS_EI-like"/>
</dbReference>
<dbReference type="InterPro" id="IPR018274">
    <property type="entry name" value="PEP_util_AS"/>
</dbReference>
<dbReference type="InterPro" id="IPR015813">
    <property type="entry name" value="Pyrv/PenolPyrv_kinase-like_dom"/>
</dbReference>
<dbReference type="KEGG" id="pacr:FXN63_09640"/>
<dbReference type="InterPro" id="IPR016152">
    <property type="entry name" value="PTrfase/Anion_transptr"/>
</dbReference>
<dbReference type="InterPro" id="IPR036637">
    <property type="entry name" value="Phosphohistidine_dom_sf"/>
</dbReference>
<keyword evidence="9" id="KW-0762">Sugar transport</keyword>
<keyword evidence="8" id="KW-0597">Phosphoprotein</keyword>
<feature type="domain" description="HPr" evidence="16">
    <location>
        <begin position="282"/>
        <end position="372"/>
    </location>
</feature>
<dbReference type="GO" id="GO:0016301">
    <property type="term" value="F:kinase activity"/>
    <property type="evidence" value="ECO:0007669"/>
    <property type="project" value="UniProtKB-KW"/>
</dbReference>
<dbReference type="Proteomes" id="UP000325161">
    <property type="component" value="Chromosome"/>
</dbReference>
<dbReference type="SUPFAM" id="SSF51621">
    <property type="entry name" value="Phosphoenolpyruvate/pyruvate domain"/>
    <property type="match status" value="1"/>
</dbReference>
<accession>A0A5C0AUH0</accession>
<evidence type="ECO:0000259" key="15">
    <source>
        <dbReference type="PROSITE" id="PS51094"/>
    </source>
</evidence>
<sequence length="967" mass="102043">MLELDTRQVKMGQRAADKAEALALMGGFLLEEGLVDKGYLAGMQAREAQGSTYLGQGIAIPHGTPDTRDAVRQTGIRLLQFPEGVDWGNGQRVYLAVGIAAKSDEHLSLLQALTRVLGEDSLEASLREASTSEHVLAILQRTPQSIVVEPQLIALAQPAEDLDDLIAIAARRLRQADCAAEGFAGALYDAAPLPLGDGLWWVHGLRRVKRPGLAFVTPATVLSHEGQPVKGLFCLATGGEGHEALLERVCELLAAGHGAALAGGMTVAQILAALGAEAAPDWPSATVPLANAHGLHARPAQVLTQIAKRFDGDIRVRIAGSDAAPVSVKSLSKLLSLGARRAQTLEFLAEPLVAQEALPALLAAVQSGLGEPVEPLTEQDLARADAVTSDPIEALVDDTPSAIEAVPPPPAGSTWHAVAASPGIAVGPAYLHTVRSFTYADHGVSPEVERTRLRDAIHASRAELGSLIHRSPVKAIREIFVTHQEMLEDPSLVEDTDARLAQGASAEAGWMATINEAASTQEALEDALLAERAADLRDVGRRVLARLCGAEDAIEPDNAYILVTDEVGPSDVAKLDTARVAGILTARGGATSHSAIVARALGIPALVGAGAGVLSLAAGTPLLLDGDRGMLRVAPDAATLARAQEERAARVARQQAADARCMEPAITLDGHAVEVFANQGDIKGTPAAIAYGAEGIGLLRTEFLFMAHAKAPDLAAQEADYRQVMDALEGRPLVVRTLDVGGDKPLPYWPIPAEENPYLGLRGVRLTLQRPEIMETQLRALMRAADSRPLRIMFPMVGSVTEWRQARDMARRVALDTPVKDLQLGIMVEVPSAALLAPVLAAEVDFFSVGTNDLTQYTLAIDRGHPVLSAQADGLHPAVLKLIDMTVKAAHAHGKWVGVCGELAADPHAVPILVGLDVDELSVSARSVPLVKARVRELDMTKTRALAQQALDMAGPGDVRALVEAFD</sequence>
<dbReference type="PROSITE" id="PS00742">
    <property type="entry name" value="PEP_ENZYMES_2"/>
    <property type="match status" value="1"/>
</dbReference>
<dbReference type="InterPro" id="IPR000032">
    <property type="entry name" value="HPr-like"/>
</dbReference>
<dbReference type="InterPro" id="IPR023151">
    <property type="entry name" value="PEP_util_CS"/>
</dbReference>
<dbReference type="InterPro" id="IPR002178">
    <property type="entry name" value="PTS_EIIA_type-2_dom"/>
</dbReference>
<dbReference type="Gene3D" id="3.30.1340.10">
    <property type="entry name" value="HPr-like"/>
    <property type="match status" value="1"/>
</dbReference>
<gene>
    <name evidence="17" type="primary">ptsP</name>
    <name evidence="17" type="ORF">FXN63_09640</name>
</gene>
<dbReference type="OrthoDB" id="9765468at2"/>
<dbReference type="Pfam" id="PF00381">
    <property type="entry name" value="PTS-HPr"/>
    <property type="match status" value="1"/>
</dbReference>
<dbReference type="Pfam" id="PF00391">
    <property type="entry name" value="PEP-utilizers"/>
    <property type="match status" value="1"/>
</dbReference>
<dbReference type="AlphaFoldDB" id="A0A5C0AUH0"/>
<keyword evidence="6" id="KW-0813">Transport</keyword>
<dbReference type="PRINTS" id="PR00107">
    <property type="entry name" value="PHOSPHOCPHPR"/>
</dbReference>
<comment type="cofactor">
    <cofactor evidence="2">
        <name>Mg(2+)</name>
        <dbReference type="ChEBI" id="CHEBI:18420"/>
    </cofactor>
</comment>
<keyword evidence="11" id="KW-0598">Phosphotransferase system</keyword>
<keyword evidence="12" id="KW-0479">Metal-binding</keyword>
<dbReference type="GO" id="GO:0008965">
    <property type="term" value="F:phosphoenolpyruvate-protein phosphotransferase activity"/>
    <property type="evidence" value="ECO:0007669"/>
    <property type="project" value="UniProtKB-EC"/>
</dbReference>
<evidence type="ECO:0000313" key="17">
    <source>
        <dbReference type="EMBL" id="QEI06069.1"/>
    </source>
</evidence>
<evidence type="ECO:0000256" key="9">
    <source>
        <dbReference type="ARBA" id="ARBA00022597"/>
    </source>
</evidence>
<dbReference type="SUPFAM" id="SSF47831">
    <property type="entry name" value="Enzyme I of the PEP:sugar phosphotransferase system HPr-binding (sub)domain"/>
    <property type="match status" value="1"/>
</dbReference>